<gene>
    <name evidence="19" type="primary">CHIT1-2</name>
    <name evidence="19" type="ORF">CGGC5_v001674</name>
</gene>
<feature type="disulfide bond" evidence="13">
    <location>
        <begin position="177"/>
        <end position="181"/>
    </location>
</feature>
<feature type="disulfide bond" evidence="13">
    <location>
        <begin position="147"/>
        <end position="159"/>
    </location>
</feature>
<dbReference type="PROSITE" id="PS51910">
    <property type="entry name" value="GH18_2"/>
    <property type="match status" value="1"/>
</dbReference>
<dbReference type="GO" id="GO:0008843">
    <property type="term" value="F:endochitinase activity"/>
    <property type="evidence" value="ECO:0007669"/>
    <property type="project" value="UniProtKB-EC"/>
</dbReference>
<evidence type="ECO:0000256" key="6">
    <source>
        <dbReference type="ARBA" id="ARBA00022669"/>
    </source>
</evidence>
<evidence type="ECO:0000256" key="7">
    <source>
        <dbReference type="ARBA" id="ARBA00022801"/>
    </source>
</evidence>
<keyword evidence="9" id="KW-0843">Virulence</keyword>
<feature type="domain" description="Chitin-binding type-1" evidence="17">
    <location>
        <begin position="133"/>
        <end position="183"/>
    </location>
</feature>
<comment type="caution">
    <text evidence="13">Lacks conserved residue(s) required for the propagation of feature annotation.</text>
</comment>
<dbReference type="PANTHER" id="PTHR47700">
    <property type="entry name" value="V CHITINASE, PUTATIVE (AFU_ORTHOLOGUE AFUA_6G13720)-RELATED"/>
    <property type="match status" value="1"/>
</dbReference>
<evidence type="ECO:0000256" key="13">
    <source>
        <dbReference type="PROSITE-ProRule" id="PRU00261"/>
    </source>
</evidence>
<reference evidence="19 20" key="2">
    <citation type="submission" date="2020-04" db="EMBL/GenBank/DDBJ databases">
        <title>Genome sequencing and assembly of multiple isolates from the Colletotrichum gloeosporioides species complex.</title>
        <authorList>
            <person name="Gan P."/>
            <person name="Shirasu K."/>
        </authorList>
    </citation>
    <scope>NUCLEOTIDE SEQUENCE [LARGE SCALE GENOMIC DNA]</scope>
    <source>
        <strain evidence="19 20">Nara gc5</strain>
    </source>
</reference>
<evidence type="ECO:0000256" key="15">
    <source>
        <dbReference type="SAM" id="MobiDB-lite"/>
    </source>
</evidence>
<dbReference type="InterPro" id="IPR017853">
    <property type="entry name" value="GH"/>
</dbReference>
<dbReference type="InterPro" id="IPR001002">
    <property type="entry name" value="Chitin-bd_1"/>
</dbReference>
<keyword evidence="10" id="KW-0119">Carbohydrate metabolism</keyword>
<feature type="region of interest" description="Disordered" evidence="15">
    <location>
        <begin position="1196"/>
        <end position="1220"/>
    </location>
</feature>
<dbReference type="InterPro" id="IPR001223">
    <property type="entry name" value="Glyco_hydro18_cat"/>
</dbReference>
<dbReference type="InParanoid" id="A0A7J6JMQ1"/>
<evidence type="ECO:0000256" key="1">
    <source>
        <dbReference type="ARBA" id="ARBA00000822"/>
    </source>
</evidence>
<evidence type="ECO:0000313" key="20">
    <source>
        <dbReference type="Proteomes" id="UP000011096"/>
    </source>
</evidence>
<dbReference type="GeneID" id="43609324"/>
<dbReference type="GO" id="GO:0000272">
    <property type="term" value="P:polysaccharide catabolic process"/>
    <property type="evidence" value="ECO:0007669"/>
    <property type="project" value="UniProtKB-KW"/>
</dbReference>
<keyword evidence="16" id="KW-0732">Signal</keyword>
<accession>A0A7J6JMQ1</accession>
<keyword evidence="13" id="KW-1015">Disulfide bond</keyword>
<evidence type="ECO:0000256" key="10">
    <source>
        <dbReference type="ARBA" id="ARBA00023277"/>
    </source>
</evidence>
<dbReference type="InterPro" id="IPR053214">
    <property type="entry name" value="LysM12-like"/>
</dbReference>
<evidence type="ECO:0000256" key="12">
    <source>
        <dbReference type="ARBA" id="ARBA00023326"/>
    </source>
</evidence>
<dbReference type="Gene3D" id="3.30.60.10">
    <property type="entry name" value="Endochitinase-like"/>
    <property type="match status" value="1"/>
</dbReference>
<evidence type="ECO:0000256" key="11">
    <source>
        <dbReference type="ARBA" id="ARBA00023295"/>
    </source>
</evidence>
<feature type="region of interest" description="Disordered" evidence="15">
    <location>
        <begin position="806"/>
        <end position="830"/>
    </location>
</feature>
<feature type="compositionally biased region" description="Basic and acidic residues" evidence="15">
    <location>
        <begin position="1206"/>
        <end position="1220"/>
    </location>
</feature>
<dbReference type="SMART" id="SM00270">
    <property type="entry name" value="ChtBD1"/>
    <property type="match status" value="1"/>
</dbReference>
<dbReference type="CDD" id="cd00035">
    <property type="entry name" value="ChtBD1"/>
    <property type="match status" value="1"/>
</dbReference>
<protein>
    <recommendedName>
        <fullName evidence="4">chitinase</fullName>
        <ecNumber evidence="4">3.2.1.14</ecNumber>
    </recommendedName>
</protein>
<dbReference type="Pfam" id="PF00704">
    <property type="entry name" value="Glyco_hydro_18"/>
    <property type="match status" value="1"/>
</dbReference>
<feature type="domain" description="GH18" evidence="18">
    <location>
        <begin position="194"/>
        <end position="548"/>
    </location>
</feature>
<evidence type="ECO:0000256" key="14">
    <source>
        <dbReference type="RuleBase" id="RU000489"/>
    </source>
</evidence>
<dbReference type="Pfam" id="PF00187">
    <property type="entry name" value="Chitin_bind_1"/>
    <property type="match status" value="1"/>
</dbReference>
<comment type="caution">
    <text evidence="19">The sequence shown here is derived from an EMBL/GenBank/DDBJ whole genome shotgun (WGS) entry which is preliminary data.</text>
</comment>
<keyword evidence="8" id="KW-0146">Chitin degradation</keyword>
<keyword evidence="20" id="KW-1185">Reference proteome</keyword>
<dbReference type="EMBL" id="ANPB02000001">
    <property type="protein sequence ID" value="KAF4491327.1"/>
    <property type="molecule type" value="Genomic_DNA"/>
</dbReference>
<evidence type="ECO:0000313" key="19">
    <source>
        <dbReference type="EMBL" id="KAF4491327.1"/>
    </source>
</evidence>
<evidence type="ECO:0000259" key="18">
    <source>
        <dbReference type="PROSITE" id="PS51910"/>
    </source>
</evidence>
<organism evidence="19 20">
    <name type="scientific">Colletotrichum fructicola (strain Nara gc5)</name>
    <name type="common">Anthracnose fungus</name>
    <name type="synonym">Colletotrichum gloeosporioides (strain Nara gc5)</name>
    <dbReference type="NCBI Taxonomy" id="1213859"/>
    <lineage>
        <taxon>Eukaryota</taxon>
        <taxon>Fungi</taxon>
        <taxon>Dikarya</taxon>
        <taxon>Ascomycota</taxon>
        <taxon>Pezizomycotina</taxon>
        <taxon>Sordariomycetes</taxon>
        <taxon>Hypocreomycetidae</taxon>
        <taxon>Glomerellales</taxon>
        <taxon>Glomerellaceae</taxon>
        <taxon>Colletotrichum</taxon>
        <taxon>Colletotrichum gloeosporioides species complex</taxon>
    </lineage>
</organism>
<evidence type="ECO:0000256" key="8">
    <source>
        <dbReference type="ARBA" id="ARBA00023024"/>
    </source>
</evidence>
<dbReference type="Gene3D" id="3.20.20.80">
    <property type="entry name" value="Glycosidases"/>
    <property type="match status" value="1"/>
</dbReference>
<evidence type="ECO:0000256" key="4">
    <source>
        <dbReference type="ARBA" id="ARBA00012729"/>
    </source>
</evidence>
<dbReference type="SMART" id="SM00636">
    <property type="entry name" value="Glyco_18"/>
    <property type="match status" value="1"/>
</dbReference>
<name>A0A7J6JMQ1_COLFN</name>
<comment type="similarity">
    <text evidence="3">Belongs to the glycosyl hydrolase 18 family. Chitinase class V subfamily.</text>
</comment>
<keyword evidence="5" id="KW-0964">Secreted</keyword>
<dbReference type="Gene3D" id="3.10.50.10">
    <property type="match status" value="1"/>
</dbReference>
<dbReference type="PANTHER" id="PTHR47700:SF2">
    <property type="entry name" value="CHITINASE"/>
    <property type="match status" value="1"/>
</dbReference>
<dbReference type="PROSITE" id="PS01095">
    <property type="entry name" value="GH18_1"/>
    <property type="match status" value="1"/>
</dbReference>
<dbReference type="GO" id="GO:0006032">
    <property type="term" value="P:chitin catabolic process"/>
    <property type="evidence" value="ECO:0007669"/>
    <property type="project" value="UniProtKB-KW"/>
</dbReference>
<evidence type="ECO:0000256" key="3">
    <source>
        <dbReference type="ARBA" id="ARBA00008682"/>
    </source>
</evidence>
<keyword evidence="11 14" id="KW-0326">Glycosidase</keyword>
<dbReference type="InterPro" id="IPR036861">
    <property type="entry name" value="Endochitinase-like_sf"/>
</dbReference>
<dbReference type="GO" id="GO:0005576">
    <property type="term" value="C:extracellular region"/>
    <property type="evidence" value="ECO:0007669"/>
    <property type="project" value="UniProtKB-SubCell"/>
</dbReference>
<evidence type="ECO:0000256" key="2">
    <source>
        <dbReference type="ARBA" id="ARBA00004613"/>
    </source>
</evidence>
<keyword evidence="6 13" id="KW-0147">Chitin-binding</keyword>
<dbReference type="InterPro" id="IPR029070">
    <property type="entry name" value="Chitinase_insertion_sf"/>
</dbReference>
<feature type="chain" id="PRO_5029547199" description="chitinase" evidence="16">
    <location>
        <begin position="19"/>
        <end position="1786"/>
    </location>
</feature>
<keyword evidence="7 14" id="KW-0378">Hydrolase</keyword>
<dbReference type="OrthoDB" id="73875at2759"/>
<evidence type="ECO:0000256" key="9">
    <source>
        <dbReference type="ARBA" id="ARBA00023026"/>
    </source>
</evidence>
<dbReference type="SUPFAM" id="SSF54556">
    <property type="entry name" value="Chitinase insertion domain"/>
    <property type="match status" value="1"/>
</dbReference>
<dbReference type="SUPFAM" id="SSF51445">
    <property type="entry name" value="(Trans)glycosidases"/>
    <property type="match status" value="1"/>
</dbReference>
<proteinExistence type="inferred from homology"/>
<evidence type="ECO:0000256" key="5">
    <source>
        <dbReference type="ARBA" id="ARBA00022525"/>
    </source>
</evidence>
<reference evidence="19 20" key="1">
    <citation type="submission" date="2012-08" db="EMBL/GenBank/DDBJ databases">
        <authorList>
            <person name="Gan P.H.P."/>
            <person name="Ikeda K."/>
            <person name="Irieda H."/>
            <person name="Narusaka M."/>
            <person name="O'Connell R.J."/>
            <person name="Narusaka Y."/>
            <person name="Takano Y."/>
            <person name="Kubo Y."/>
            <person name="Shirasu K."/>
        </authorList>
    </citation>
    <scope>NUCLEOTIDE SEQUENCE [LARGE SCALE GENOMIC DNA]</scope>
    <source>
        <strain evidence="19 20">Nara gc5</strain>
    </source>
</reference>
<comment type="catalytic activity">
    <reaction evidence="1">
        <text>Random endo-hydrolysis of N-acetyl-beta-D-glucosaminide (1-&gt;4)-beta-linkages in chitin and chitodextrins.</text>
        <dbReference type="EC" id="3.2.1.14"/>
    </reaction>
</comment>
<evidence type="ECO:0000256" key="16">
    <source>
        <dbReference type="SAM" id="SignalP"/>
    </source>
</evidence>
<dbReference type="InterPro" id="IPR001579">
    <property type="entry name" value="Glyco_hydro_18_chit_AS"/>
</dbReference>
<keyword evidence="12" id="KW-0624">Polysaccharide degradation</keyword>
<dbReference type="Proteomes" id="UP000011096">
    <property type="component" value="Unassembled WGS sequence"/>
</dbReference>
<dbReference type="SUPFAM" id="SSF57016">
    <property type="entry name" value="Plant lectins/antimicrobial peptides"/>
    <property type="match status" value="1"/>
</dbReference>
<feature type="disulfide bond" evidence="13">
    <location>
        <begin position="152"/>
        <end position="166"/>
    </location>
</feature>
<dbReference type="EC" id="3.2.1.14" evidence="4"/>
<dbReference type="RefSeq" id="XP_066009730.1">
    <property type="nucleotide sequence ID" value="XM_066150865.1"/>
</dbReference>
<dbReference type="InterPro" id="IPR011583">
    <property type="entry name" value="Chitinase_II/V-like_cat"/>
</dbReference>
<sequence>MRYPIIFALLWCQKLAVGLPSAGRAAAVVVDIPSATCRNPVLPFDYSAKTRRDYELPLCRDGNDGHPGLTAVSAPTLLGGRAVVDDYTCGPDRPCANKACCPKETGQCNYGEEACGTSGISPNEVCWSNCDAKSECGVNAKVPGQKCPLNVCCGKWGFCGMTDDYCDAEDHGATGGCQSNCDQPGPKNKADSQDRIIGYYEAWRADSACQGMGLKDIPVSSLTHLYFSFASITPDTYGIAPMDGIPGSLFSEFTNLKKKNPALKTVIAIGGWTFNDPGPTQKVFSDMVSSARTRETFIDNLFSFLREYAFDGVDFDWEYPGADDRGGIDTDGANFVTFLKELDDANKKQPVKYVVSFTAPTSYWYLRHFDLKAVDHVDFVNVMSYDLHGVWDGKNPIGQHIYGHTNLTEMEQAFDLFWRNDVPANKLNMGLGFYGRAFQLQDSSCSKPGCGFKGGATKGGCSGESGILSYREIMAVIDSKKIKPVHDKKAGVKYITWNTDQWVSYDDADTFDQKKEMAKDLGLGGYLIWAIDQDDEHLTALQAVISPKKLGDLGAAGDSDDWQSSNKHCYITSCGGNCDAGDVKITDQPCDKGRSKLCCPLSGAPDPKECTWRGGETTRWCNGRCNDDEVMMEMNKWGDGDSCWDGNKAYCCKSPLAEENSCYWGGVGAACNGDDLPLTFSGTVLTVLEDVAKVILRVVGRAYPLTALTGEVLLQVLDALDLDTDKYYCCPKEDIPKWKNCEWFGKPGNCFDGHCPDMTYAQLTDSYFGGGETCGGQLSRVRTFCCEPSEDPLFLPVPLGNLFEHPPDGDSVDTDFTLETDKDSDSQQNPNDAAFQFVVLASPEELQVSLDKRDGSHWDIFSGCGGVVGEEGPHTVQMVCTDFSADSNCHKIGLGHGVPGTILQMPNGCGPGKYAVAKDMVPTPETKKLILPRHLKHLSARSPIVYDLTFDYDFTRVPRDLGDTQMRVDFSNQDDYWNTVVAGAATSKKKVKRTLVDTGGNHVRWMEEEFRDDYHFGALSRRELEERWFGSGILDWLAQLVKPEIKREFTYRYEDTLTAKLIDETWQCTREGVGYEGHLLAQALLKVNIETSFGFTLIVTKLSLPLDLSQSYLTFYNKGEITGVLTLEAVAKFKYHESEVIMNIPFPGASFNIPGIAVIGPQLTVEGSIDAQLTLAGKVETRLEFANWEVRQVVPDNGDSNYTPKEIGDGDPDLKRNGDTKDLDNPNFYAGVQALGDVTASISAAAEFGVRFDKRWEVEPAAAAVVGEASVIIKMGAGISTKDTCPFTWGLDVGARLFARAKAPAVFRWPAAEVPITPAYKKPIFEGGTCPELGPLPTKRDLEYLPTIGSNFSRSLDHLHNHNSRGLVHIRNSRNLDKRAAVWGPVLSVPVGDYFCPPESDDSAGPGTVCSKIGHAWTVDDGDGNALAKRGVLEKRGTKTSSLCGLGTRFQYPSDTEAKDMGNPAYGFTTTDCDDYTWGGPLSADTPNSNYEAEHILEFQLTKQFFQELDQTLDVVPHPDPNKQTTLKFCGLVDQLWNIPAVPIPNLDTASGMGATLTPANHVANQFPTKTWKQEEYVRLDNTINSPPKASAWAGLSKTFKQIQIVDFNKWIGGDPNDPGSVVNTDQPNYTGLITEIDGAEKIMKSLRAIVGSRLYHSDPLVMSILRKQKARVGEVLRRLDTEILPANPKQPTWTPWAPLGLKERWDEFMKGKELLAVTKSNKVLNDILPRMQAMWADQAARDAAAADDNDSQTEAEAKARRLRLINSIDALADVLRVLPAWQMAF</sequence>
<evidence type="ECO:0000259" key="17">
    <source>
        <dbReference type="PROSITE" id="PS50941"/>
    </source>
</evidence>
<comment type="subcellular location">
    <subcellularLocation>
        <location evidence="2">Secreted</location>
    </subcellularLocation>
</comment>
<feature type="signal peptide" evidence="16">
    <location>
        <begin position="1"/>
        <end position="18"/>
    </location>
</feature>
<dbReference type="PROSITE" id="PS50941">
    <property type="entry name" value="CHIT_BIND_I_2"/>
    <property type="match status" value="1"/>
</dbReference>
<dbReference type="GO" id="GO:0008061">
    <property type="term" value="F:chitin binding"/>
    <property type="evidence" value="ECO:0007669"/>
    <property type="project" value="UniProtKB-UniRule"/>
</dbReference>